<dbReference type="GO" id="GO:0008168">
    <property type="term" value="F:methyltransferase activity"/>
    <property type="evidence" value="ECO:0007669"/>
    <property type="project" value="UniProtKB-KW"/>
</dbReference>
<dbReference type="PANTHER" id="PTHR43861">
    <property type="entry name" value="TRANS-ACONITATE 2-METHYLTRANSFERASE-RELATED"/>
    <property type="match status" value="1"/>
</dbReference>
<dbReference type="PANTHER" id="PTHR43861:SF1">
    <property type="entry name" value="TRANS-ACONITATE 2-METHYLTRANSFERASE"/>
    <property type="match status" value="1"/>
</dbReference>
<feature type="domain" description="Methyltransferase" evidence="3">
    <location>
        <begin position="187"/>
        <end position="279"/>
    </location>
</feature>
<evidence type="ECO:0000256" key="1">
    <source>
        <dbReference type="ARBA" id="ARBA00022603"/>
    </source>
</evidence>
<dbReference type="GeneID" id="85330978"/>
<sequence>MPVPLLHVPRHHARLYISKYMLGILPSGRSKTPRCCVRESEASSPSVPLCHGCMRGRGKSERFISHVGNARQPRCFSCPLSSITPPQSQFLACHLSVQRLPPRRDLDNCEQNLRLTNPNLTMAAPETQDGIPAANTLPEPPVLSAEEVFDAVGPAYEDAFAGMPEQDASIEWIVSQLTAAGRTAARVVDIGCGTGRPVCSALAAAGHDVLGIDISGAMVAAARARVPAARFEKADVHAFEAAPGSYDAVTAYFSLIAGETQNSIRLVLSKVYDLLRPGGLFVWATVPLPADSLRISWMGRPVRVSSLAPDNAVAAVKAASFDVLRHVQTVFRPKAAEAGICKPEDVWDEPHLYIYAIKPF</sequence>
<dbReference type="InterPro" id="IPR041698">
    <property type="entry name" value="Methyltransf_25"/>
</dbReference>
<comment type="caution">
    <text evidence="4">The sequence shown here is derived from an EMBL/GenBank/DDBJ whole genome shotgun (WGS) entry which is preliminary data.</text>
</comment>
<dbReference type="Proteomes" id="UP001172101">
    <property type="component" value="Unassembled WGS sequence"/>
</dbReference>
<accession>A0AA40DRA5</accession>
<keyword evidence="1 4" id="KW-0489">Methyltransferase</keyword>
<evidence type="ECO:0000259" key="3">
    <source>
        <dbReference type="Pfam" id="PF13649"/>
    </source>
</evidence>
<dbReference type="Gene3D" id="3.40.50.150">
    <property type="entry name" value="Vaccinia Virus protein VP39"/>
    <property type="match status" value="1"/>
</dbReference>
<dbReference type="GO" id="GO:0032259">
    <property type="term" value="P:methylation"/>
    <property type="evidence" value="ECO:0007669"/>
    <property type="project" value="UniProtKB-KW"/>
</dbReference>
<dbReference type="CDD" id="cd02440">
    <property type="entry name" value="AdoMet_MTases"/>
    <property type="match status" value="1"/>
</dbReference>
<keyword evidence="2" id="KW-0808">Transferase</keyword>
<name>A0AA40DRA5_9PEZI</name>
<dbReference type="EMBL" id="JAUIRO010000005">
    <property type="protein sequence ID" value="KAK0713269.1"/>
    <property type="molecule type" value="Genomic_DNA"/>
</dbReference>
<gene>
    <name evidence="4" type="ORF">B0T26DRAFT_857840</name>
</gene>
<evidence type="ECO:0000256" key="2">
    <source>
        <dbReference type="ARBA" id="ARBA00022679"/>
    </source>
</evidence>
<dbReference type="RefSeq" id="XP_060294592.1">
    <property type="nucleotide sequence ID" value="XM_060447708.1"/>
</dbReference>
<organism evidence="4 5">
    <name type="scientific">Lasiosphaeria miniovina</name>
    <dbReference type="NCBI Taxonomy" id="1954250"/>
    <lineage>
        <taxon>Eukaryota</taxon>
        <taxon>Fungi</taxon>
        <taxon>Dikarya</taxon>
        <taxon>Ascomycota</taxon>
        <taxon>Pezizomycotina</taxon>
        <taxon>Sordariomycetes</taxon>
        <taxon>Sordariomycetidae</taxon>
        <taxon>Sordariales</taxon>
        <taxon>Lasiosphaeriaceae</taxon>
        <taxon>Lasiosphaeria</taxon>
    </lineage>
</organism>
<dbReference type="AlphaFoldDB" id="A0AA40DRA5"/>
<dbReference type="InterPro" id="IPR029063">
    <property type="entry name" value="SAM-dependent_MTases_sf"/>
</dbReference>
<dbReference type="SUPFAM" id="SSF53335">
    <property type="entry name" value="S-adenosyl-L-methionine-dependent methyltransferases"/>
    <property type="match status" value="1"/>
</dbReference>
<proteinExistence type="predicted"/>
<keyword evidence="5" id="KW-1185">Reference proteome</keyword>
<evidence type="ECO:0000313" key="4">
    <source>
        <dbReference type="EMBL" id="KAK0713269.1"/>
    </source>
</evidence>
<protein>
    <submittedName>
        <fullName evidence="4">S-adenosyl-L-methionine-dependent methyltransferase</fullName>
    </submittedName>
</protein>
<reference evidence="4" key="1">
    <citation type="submission" date="2023-06" db="EMBL/GenBank/DDBJ databases">
        <title>Genome-scale phylogeny and comparative genomics of the fungal order Sordariales.</title>
        <authorList>
            <consortium name="Lawrence Berkeley National Laboratory"/>
            <person name="Hensen N."/>
            <person name="Bonometti L."/>
            <person name="Westerberg I."/>
            <person name="Brannstrom I.O."/>
            <person name="Guillou S."/>
            <person name="Cros-Aarteil S."/>
            <person name="Calhoun S."/>
            <person name="Haridas S."/>
            <person name="Kuo A."/>
            <person name="Mondo S."/>
            <person name="Pangilinan J."/>
            <person name="Riley R."/>
            <person name="LaButti K."/>
            <person name="Andreopoulos B."/>
            <person name="Lipzen A."/>
            <person name="Chen C."/>
            <person name="Yanf M."/>
            <person name="Daum C."/>
            <person name="Ng V."/>
            <person name="Clum A."/>
            <person name="Steindorff A."/>
            <person name="Ohm R."/>
            <person name="Martin F."/>
            <person name="Silar P."/>
            <person name="Natvig D."/>
            <person name="Lalanne C."/>
            <person name="Gautier V."/>
            <person name="Ament-velasquez S.L."/>
            <person name="Kruys A."/>
            <person name="Hutchinson M.I."/>
            <person name="Powell A.J."/>
            <person name="Barry K."/>
            <person name="Miller A.N."/>
            <person name="Grigoriev I.V."/>
            <person name="Debuchy R."/>
            <person name="Gladieux P."/>
            <person name="Thoren M.H."/>
            <person name="Johannesson H."/>
        </authorList>
    </citation>
    <scope>NUCLEOTIDE SEQUENCE</scope>
    <source>
        <strain evidence="4">SMH2392-1A</strain>
    </source>
</reference>
<dbReference type="Pfam" id="PF13649">
    <property type="entry name" value="Methyltransf_25"/>
    <property type="match status" value="1"/>
</dbReference>
<evidence type="ECO:0000313" key="5">
    <source>
        <dbReference type="Proteomes" id="UP001172101"/>
    </source>
</evidence>